<dbReference type="Gene3D" id="3.10.450.50">
    <property type="match status" value="1"/>
</dbReference>
<dbReference type="SUPFAM" id="SSF103642">
    <property type="entry name" value="Sec-C motif"/>
    <property type="match status" value="1"/>
</dbReference>
<comment type="caution">
    <text evidence="1">The sequence shown here is derived from an EMBL/GenBank/DDBJ whole genome shotgun (WGS) entry which is preliminary data.</text>
</comment>
<accession>A0ABN1J1U6</accession>
<protein>
    <submittedName>
        <fullName evidence="1">SEC-C metal-binding domain-containing protein</fullName>
    </submittedName>
</protein>
<name>A0ABN1J1U6_9CLOT</name>
<organism evidence="1 2">
    <name type="scientific">Clostridium malenominatum</name>
    <dbReference type="NCBI Taxonomy" id="1539"/>
    <lineage>
        <taxon>Bacteria</taxon>
        <taxon>Bacillati</taxon>
        <taxon>Bacillota</taxon>
        <taxon>Clostridia</taxon>
        <taxon>Eubacteriales</taxon>
        <taxon>Clostridiaceae</taxon>
        <taxon>Clostridium</taxon>
    </lineage>
</organism>
<dbReference type="EMBL" id="BAAACF010000002">
    <property type="protein sequence ID" value="GAA0726208.1"/>
    <property type="molecule type" value="Genomic_DNA"/>
</dbReference>
<proteinExistence type="predicted"/>
<gene>
    <name evidence="1" type="ORF">GCM10008905_22480</name>
</gene>
<dbReference type="InterPro" id="IPR004027">
    <property type="entry name" value="SEC_C_motif"/>
</dbReference>
<evidence type="ECO:0000313" key="1">
    <source>
        <dbReference type="EMBL" id="GAA0726208.1"/>
    </source>
</evidence>
<dbReference type="RefSeq" id="WP_343769744.1">
    <property type="nucleotide sequence ID" value="NZ_BAAACF010000002.1"/>
</dbReference>
<dbReference type="NCBIfam" id="NF004088">
    <property type="entry name" value="PRK05590.1"/>
    <property type="match status" value="1"/>
</dbReference>
<sequence>MSLYKQWTDMVVDYVKTKGEAAFWSEYSSIEKNIYTQVLAEHNNKIDGTIKDLSEKYNIPTIFFMGFLDGINDSLKTSLDLDTMDENSEIDLVIDFEKLYFNMLDAKADYLYELPQWEAIFSPEKRKEIRNQWKNTKTIVNANKIGRNDPCSCGSGKKYKKCCGNN</sequence>
<dbReference type="PANTHER" id="PTHR33747:SF1">
    <property type="entry name" value="ADENYLATE CYCLASE-ASSOCIATED CAP C-TERMINAL DOMAIN-CONTAINING PROTEIN"/>
    <property type="match status" value="1"/>
</dbReference>
<reference evidence="1 2" key="1">
    <citation type="journal article" date="2019" name="Int. J. Syst. Evol. Microbiol.">
        <title>The Global Catalogue of Microorganisms (GCM) 10K type strain sequencing project: providing services to taxonomists for standard genome sequencing and annotation.</title>
        <authorList>
            <consortium name="The Broad Institute Genomics Platform"/>
            <consortium name="The Broad Institute Genome Sequencing Center for Infectious Disease"/>
            <person name="Wu L."/>
            <person name="Ma J."/>
        </authorList>
    </citation>
    <scope>NUCLEOTIDE SEQUENCE [LARGE SCALE GENOMIC DNA]</scope>
    <source>
        <strain evidence="1 2">JCM 1405</strain>
    </source>
</reference>
<dbReference type="PANTHER" id="PTHR33747">
    <property type="entry name" value="UPF0225 PROTEIN SCO1677"/>
    <property type="match status" value="1"/>
</dbReference>
<evidence type="ECO:0000313" key="2">
    <source>
        <dbReference type="Proteomes" id="UP001500339"/>
    </source>
</evidence>
<dbReference type="Pfam" id="PF02810">
    <property type="entry name" value="SEC-C"/>
    <property type="match status" value="1"/>
</dbReference>
<keyword evidence="2" id="KW-1185">Reference proteome</keyword>
<dbReference type="Proteomes" id="UP001500339">
    <property type="component" value="Unassembled WGS sequence"/>
</dbReference>